<accession>A0ACC1N680</accession>
<protein>
    <submittedName>
        <fullName evidence="1">Uncharacterized protein</fullName>
    </submittedName>
</protein>
<gene>
    <name evidence="1" type="ORF">NQ176_g5865</name>
</gene>
<keyword evidence="2" id="KW-1185">Reference proteome</keyword>
<comment type="caution">
    <text evidence="1">The sequence shown here is derived from an EMBL/GenBank/DDBJ whole genome shotgun (WGS) entry which is preliminary data.</text>
</comment>
<organism evidence="1 2">
    <name type="scientific">Zarea fungicola</name>
    <dbReference type="NCBI Taxonomy" id="93591"/>
    <lineage>
        <taxon>Eukaryota</taxon>
        <taxon>Fungi</taxon>
        <taxon>Dikarya</taxon>
        <taxon>Ascomycota</taxon>
        <taxon>Pezizomycotina</taxon>
        <taxon>Sordariomycetes</taxon>
        <taxon>Hypocreomycetidae</taxon>
        <taxon>Hypocreales</taxon>
        <taxon>Cordycipitaceae</taxon>
        <taxon>Zarea</taxon>
    </lineage>
</organism>
<evidence type="ECO:0000313" key="1">
    <source>
        <dbReference type="EMBL" id="KAJ2974797.1"/>
    </source>
</evidence>
<dbReference type="Proteomes" id="UP001143910">
    <property type="component" value="Unassembled WGS sequence"/>
</dbReference>
<proteinExistence type="predicted"/>
<name>A0ACC1N680_9HYPO</name>
<dbReference type="EMBL" id="JANJQO010000785">
    <property type="protein sequence ID" value="KAJ2974797.1"/>
    <property type="molecule type" value="Genomic_DNA"/>
</dbReference>
<evidence type="ECO:0000313" key="2">
    <source>
        <dbReference type="Proteomes" id="UP001143910"/>
    </source>
</evidence>
<sequence>MDPSSRLTELDPRPIWTPVASEHGVRRSRSPLLPADGDHEGGLPPEGIALRLGPENRIPDHPGSAVGYSGPLDSRPLPFQQQQQQPQQQQQMFAPPPSGPHMQQYETPDIRTLRQSCQYNLREYLALQRKRQRFDASMSNVDLESRLHSQAGMVLSDLMNLRSEVRNLAKAAQNHRWRKWLVGGIFASFIPLVRRIFRRRNHDENDSKLTATNDTEYAFQRAKSILSRIKDSVLGRSGFASIAFFVFGVMYIFQNEVSIRVARTIQKRIKKLADRIQDGDDTVEERDLKALEGWRWRVLLCPGKNSFLHALRGEYYSLYLVGRLQRKRKPEPYHHHLAFSNQFAKLAKPGNSSYLAQNTYLSKMESNSKTSQSSLIPDVPGPAAEETQEQKDRRFRLLYTNPPDFKRIAALDPDFAAIVNGRELDFKNPEAVMQLSKTLLKQDFGLTLELPSNRLCPPIPNRHNYILWLKDLVDSTTYNPPGGKLIGIDIGTGASYIDEESLEWAKKNIHRNSLENRIQVVRATPNGPIIPIAAAPSADDVAFVMTNPPFYKSDAEMAECAVEKLLPPLTACTGAPVEKVKGGY</sequence>
<reference evidence="1" key="1">
    <citation type="submission" date="2022-08" db="EMBL/GenBank/DDBJ databases">
        <title>Genome Sequence of Lecanicillium fungicola.</title>
        <authorList>
            <person name="Buettner E."/>
        </authorList>
    </citation>
    <scope>NUCLEOTIDE SEQUENCE</scope>
    <source>
        <strain evidence="1">Babe33</strain>
    </source>
</reference>